<sequence>MTDGRRKRWGWSITAIAGRKAETTGRRNTVDHILFEQPVESLSRCLPIQRFPGARVQGMGYGAQLFSAVLA</sequence>
<reference evidence="1" key="1">
    <citation type="journal article" date="2014" name="Int. J. Syst. Evol. Microbiol.">
        <title>Complete genome sequence of Corynebacterium casei LMG S-19264T (=DSM 44701T), isolated from a smear-ripened cheese.</title>
        <authorList>
            <consortium name="US DOE Joint Genome Institute (JGI-PGF)"/>
            <person name="Walter F."/>
            <person name="Albersmeier A."/>
            <person name="Kalinowski J."/>
            <person name="Ruckert C."/>
        </authorList>
    </citation>
    <scope>NUCLEOTIDE SEQUENCE</scope>
    <source>
        <strain evidence="1">CGMCC 1.7081</strain>
    </source>
</reference>
<accession>A0A8J3HBX2</accession>
<protein>
    <submittedName>
        <fullName evidence="1">Uncharacterized protein</fullName>
    </submittedName>
</protein>
<dbReference type="Proteomes" id="UP000611500">
    <property type="component" value="Unassembled WGS sequence"/>
</dbReference>
<evidence type="ECO:0000313" key="2">
    <source>
        <dbReference type="Proteomes" id="UP000611500"/>
    </source>
</evidence>
<evidence type="ECO:0000313" key="1">
    <source>
        <dbReference type="EMBL" id="GHG99810.1"/>
    </source>
</evidence>
<reference evidence="1" key="2">
    <citation type="submission" date="2020-09" db="EMBL/GenBank/DDBJ databases">
        <authorList>
            <person name="Sun Q."/>
            <person name="Zhou Y."/>
        </authorList>
    </citation>
    <scope>NUCLEOTIDE SEQUENCE</scope>
    <source>
        <strain evidence="1">CGMCC 1.7081</strain>
    </source>
</reference>
<gene>
    <name evidence="1" type="ORF">GCM10010961_35960</name>
</gene>
<dbReference type="AlphaFoldDB" id="A0A8J3HBX2"/>
<keyword evidence="2" id="KW-1185">Reference proteome</keyword>
<dbReference type="EMBL" id="BNAP01000024">
    <property type="protein sequence ID" value="GHG99810.1"/>
    <property type="molecule type" value="Genomic_DNA"/>
</dbReference>
<proteinExistence type="predicted"/>
<comment type="caution">
    <text evidence="1">The sequence shown here is derived from an EMBL/GenBank/DDBJ whole genome shotgun (WGS) entry which is preliminary data.</text>
</comment>
<organism evidence="1 2">
    <name type="scientific">Pseudodonghicola xiamenensis</name>
    <dbReference type="NCBI Taxonomy" id="337702"/>
    <lineage>
        <taxon>Bacteria</taxon>
        <taxon>Pseudomonadati</taxon>
        <taxon>Pseudomonadota</taxon>
        <taxon>Alphaproteobacteria</taxon>
        <taxon>Rhodobacterales</taxon>
        <taxon>Paracoccaceae</taxon>
        <taxon>Pseudodonghicola</taxon>
    </lineage>
</organism>
<name>A0A8J3HBX2_9RHOB</name>